<feature type="domain" description="Galactose-1-phosphate uridyl transferase N-terminal" evidence="6">
    <location>
        <begin position="4"/>
        <end position="179"/>
    </location>
</feature>
<protein>
    <recommendedName>
        <fullName evidence="6">Galactose-1-phosphate uridyl transferase N-terminal domain-containing protein</fullName>
    </recommendedName>
</protein>
<evidence type="ECO:0000256" key="2">
    <source>
        <dbReference type="ARBA" id="ARBA00022695"/>
    </source>
</evidence>
<dbReference type="InterPro" id="IPR053177">
    <property type="entry name" value="ADP-glucose_phosphorylase"/>
</dbReference>
<reference evidence="7 8" key="1">
    <citation type="submission" date="2024-09" db="EMBL/GenBank/DDBJ databases">
        <title>Chromosome-scale assembly of Riccia fluitans.</title>
        <authorList>
            <person name="Paukszto L."/>
            <person name="Sawicki J."/>
            <person name="Karawczyk K."/>
            <person name="Piernik-Szablinska J."/>
            <person name="Szczecinska M."/>
            <person name="Mazdziarz M."/>
        </authorList>
    </citation>
    <scope>NUCLEOTIDE SEQUENCE [LARGE SCALE GENOMIC DNA]</scope>
    <source>
        <strain evidence="7">Rf_01</strain>
        <tissue evidence="7">Aerial parts of the thallus</tissue>
    </source>
</reference>
<keyword evidence="5" id="KW-0479">Metal-binding</keyword>
<dbReference type="PANTHER" id="PTHR42763">
    <property type="entry name" value="ADP-GLUCOSE PHOSPHORYLASE"/>
    <property type="match status" value="1"/>
</dbReference>
<dbReference type="Pfam" id="PF01087">
    <property type="entry name" value="GalP_UDP_transf"/>
    <property type="match status" value="1"/>
</dbReference>
<feature type="binding site" evidence="5">
    <location>
        <position position="40"/>
    </location>
    <ligand>
        <name>Zn(2+)</name>
        <dbReference type="ChEBI" id="CHEBI:29105"/>
    </ligand>
</feature>
<dbReference type="SUPFAM" id="SSF54197">
    <property type="entry name" value="HIT-like"/>
    <property type="match status" value="2"/>
</dbReference>
<evidence type="ECO:0000256" key="4">
    <source>
        <dbReference type="PIRSR" id="PIRSR000808-1"/>
    </source>
</evidence>
<evidence type="ECO:0000256" key="1">
    <source>
        <dbReference type="ARBA" id="ARBA00022679"/>
    </source>
</evidence>
<organism evidence="7 8">
    <name type="scientific">Riccia fluitans</name>
    <dbReference type="NCBI Taxonomy" id="41844"/>
    <lineage>
        <taxon>Eukaryota</taxon>
        <taxon>Viridiplantae</taxon>
        <taxon>Streptophyta</taxon>
        <taxon>Embryophyta</taxon>
        <taxon>Marchantiophyta</taxon>
        <taxon>Marchantiopsida</taxon>
        <taxon>Marchantiidae</taxon>
        <taxon>Marchantiales</taxon>
        <taxon>Ricciaceae</taxon>
        <taxon>Riccia</taxon>
    </lineage>
</organism>
<dbReference type="InterPro" id="IPR001937">
    <property type="entry name" value="GalP_UDPtransf1"/>
</dbReference>
<accession>A0ABD1ZKT5</accession>
<evidence type="ECO:0000313" key="8">
    <source>
        <dbReference type="Proteomes" id="UP001605036"/>
    </source>
</evidence>
<comment type="caution">
    <text evidence="7">The sequence shown here is derived from an EMBL/GenBank/DDBJ whole genome shotgun (WGS) entry which is preliminary data.</text>
</comment>
<dbReference type="PIRSF" id="PIRSF000808">
    <property type="entry name" value="GalT"/>
    <property type="match status" value="1"/>
</dbReference>
<comment type="cofactor">
    <cofactor evidence="5">
        <name>Zn(2+)</name>
        <dbReference type="ChEBI" id="CHEBI:29105"/>
    </cofactor>
    <text evidence="5">Binds 1 zinc ion per subunit.</text>
</comment>
<dbReference type="InterPro" id="IPR036265">
    <property type="entry name" value="HIT-like_sf"/>
</dbReference>
<dbReference type="EMBL" id="JBHFFA010000001">
    <property type="protein sequence ID" value="KAL2652048.1"/>
    <property type="molecule type" value="Genomic_DNA"/>
</dbReference>
<feature type="binding site" evidence="5">
    <location>
        <position position="118"/>
    </location>
    <ligand>
        <name>Zn(2+)</name>
        <dbReference type="ChEBI" id="CHEBI:29105"/>
    </ligand>
</feature>
<evidence type="ECO:0000256" key="5">
    <source>
        <dbReference type="PIRSR" id="PIRSR000808-3"/>
    </source>
</evidence>
<gene>
    <name evidence="7" type="ORF">R1flu_020176</name>
</gene>
<keyword evidence="2" id="KW-0548">Nucleotidyltransferase</keyword>
<keyword evidence="8" id="KW-1185">Reference proteome</keyword>
<dbReference type="InterPro" id="IPR005849">
    <property type="entry name" value="GalP_Utransf_N"/>
</dbReference>
<name>A0ABD1ZKT5_9MARC</name>
<feature type="binding site" evidence="5">
    <location>
        <position position="169"/>
    </location>
    <ligand>
        <name>Zn(2+)</name>
        <dbReference type="ChEBI" id="CHEBI:29105"/>
    </ligand>
</feature>
<dbReference type="GO" id="GO:0016779">
    <property type="term" value="F:nucleotidyltransferase activity"/>
    <property type="evidence" value="ECO:0007669"/>
    <property type="project" value="UniProtKB-KW"/>
</dbReference>
<keyword evidence="3" id="KW-0119">Carbohydrate metabolism</keyword>
<keyword evidence="5" id="KW-0862">Zinc</keyword>
<sequence length="342" mass="38530">MSELRSDMIVNRWVIISPRRGARPHDYKNDERAKMQPGPCAFCPNHEHETGPETFAIREDGKLRGPCWRVRVVANKYPAVATDVESSDGLCVYSNGVFEGCKLPGFGSHEVVVETPDHYKTFTQLPMAQIEDVFKAYQARVTCLSQDKRFKFVQVFKNHGNAAGASMSHSHSQIIALPVVTKSMEEAVAGTKSYFERTHRCVLCDIIHQDLVTCRDRLVAESPFCIAVCPYAPCFPHETWILPRTHNSNFATVPADQINGAAKMLKTLLLKMEKAFHLPPYNFMLHTALLDDCHVPYYHWYIRIVPHLITVAGFELGSGCYINPVSPEDSAQLLSNTNVDDY</sequence>
<evidence type="ECO:0000256" key="3">
    <source>
        <dbReference type="ARBA" id="ARBA00023277"/>
    </source>
</evidence>
<proteinExistence type="predicted"/>
<dbReference type="PANTHER" id="PTHR42763:SF2">
    <property type="entry name" value="ADP-GLUCOSE PHOSPHORYLASE"/>
    <property type="match status" value="1"/>
</dbReference>
<keyword evidence="1" id="KW-0808">Transferase</keyword>
<dbReference type="AlphaFoldDB" id="A0ABD1ZKT5"/>
<feature type="binding site" evidence="5">
    <location>
        <position position="43"/>
    </location>
    <ligand>
        <name>Zn(2+)</name>
        <dbReference type="ChEBI" id="CHEBI:29105"/>
    </ligand>
</feature>
<dbReference type="NCBIfam" id="TIGR00209">
    <property type="entry name" value="galT_1"/>
    <property type="match status" value="1"/>
</dbReference>
<dbReference type="Gene3D" id="3.30.428.10">
    <property type="entry name" value="HIT-like"/>
    <property type="match status" value="2"/>
</dbReference>
<evidence type="ECO:0000313" key="7">
    <source>
        <dbReference type="EMBL" id="KAL2652048.1"/>
    </source>
</evidence>
<feature type="active site" description="Tele-UMP-histidine intermediate" evidence="4">
    <location>
        <position position="171"/>
    </location>
</feature>
<dbReference type="Proteomes" id="UP001605036">
    <property type="component" value="Unassembled WGS sequence"/>
</dbReference>
<evidence type="ECO:0000259" key="6">
    <source>
        <dbReference type="Pfam" id="PF01087"/>
    </source>
</evidence>